<evidence type="ECO:0000313" key="3">
    <source>
        <dbReference type="Proteomes" id="UP000054350"/>
    </source>
</evidence>
<feature type="region of interest" description="Disordered" evidence="1">
    <location>
        <begin position="215"/>
        <end position="303"/>
    </location>
</feature>
<feature type="region of interest" description="Disordered" evidence="1">
    <location>
        <begin position="1"/>
        <end position="25"/>
    </location>
</feature>
<dbReference type="AlphaFoldDB" id="A0A0L0RV46"/>
<dbReference type="EMBL" id="GG745328">
    <property type="protein sequence ID" value="KNE54178.1"/>
    <property type="molecule type" value="Genomic_DNA"/>
</dbReference>
<accession>A0A0L0RV46</accession>
<gene>
    <name evidence="2" type="ORF">AMAG_17630</name>
</gene>
<feature type="region of interest" description="Disordered" evidence="1">
    <location>
        <begin position="176"/>
        <end position="200"/>
    </location>
</feature>
<evidence type="ECO:0000256" key="1">
    <source>
        <dbReference type="SAM" id="MobiDB-lite"/>
    </source>
</evidence>
<dbReference type="VEuPathDB" id="FungiDB:AMAG_17630"/>
<feature type="compositionally biased region" description="Low complexity" evidence="1">
    <location>
        <begin position="121"/>
        <end position="144"/>
    </location>
</feature>
<name>A0A0L0RV46_ALLM3</name>
<keyword evidence="3" id="KW-1185">Reference proteome</keyword>
<reference evidence="3" key="2">
    <citation type="submission" date="2009-11" db="EMBL/GenBank/DDBJ databases">
        <title>The Genome Sequence of Allomyces macrogynus strain ATCC 38327.</title>
        <authorList>
            <consortium name="The Broad Institute Genome Sequencing Platform"/>
            <person name="Russ C."/>
            <person name="Cuomo C."/>
            <person name="Shea T."/>
            <person name="Young S.K."/>
            <person name="Zeng Q."/>
            <person name="Koehrsen M."/>
            <person name="Haas B."/>
            <person name="Borodovsky M."/>
            <person name="Guigo R."/>
            <person name="Alvarado L."/>
            <person name="Berlin A."/>
            <person name="Borenstein D."/>
            <person name="Chen Z."/>
            <person name="Engels R."/>
            <person name="Freedman E."/>
            <person name="Gellesch M."/>
            <person name="Goldberg J."/>
            <person name="Griggs A."/>
            <person name="Gujja S."/>
            <person name="Heiman D."/>
            <person name="Hepburn T."/>
            <person name="Howarth C."/>
            <person name="Jen D."/>
            <person name="Larson L."/>
            <person name="Lewis B."/>
            <person name="Mehta T."/>
            <person name="Park D."/>
            <person name="Pearson M."/>
            <person name="Roberts A."/>
            <person name="Saif S."/>
            <person name="Shenoy N."/>
            <person name="Sisk P."/>
            <person name="Stolte C."/>
            <person name="Sykes S."/>
            <person name="Walk T."/>
            <person name="White J."/>
            <person name="Yandava C."/>
            <person name="Burger G."/>
            <person name="Gray M.W."/>
            <person name="Holland P.W.H."/>
            <person name="King N."/>
            <person name="Lang F.B.F."/>
            <person name="Roger A.J."/>
            <person name="Ruiz-Trillo I."/>
            <person name="Lander E."/>
            <person name="Nusbaum C."/>
        </authorList>
    </citation>
    <scope>NUCLEOTIDE SEQUENCE [LARGE SCALE GENOMIC DNA]</scope>
    <source>
        <strain evidence="3">ATCC 38327</strain>
    </source>
</reference>
<reference evidence="2 3" key="1">
    <citation type="submission" date="2009-11" db="EMBL/GenBank/DDBJ databases">
        <title>Annotation of Allomyces macrogynus ATCC 38327.</title>
        <authorList>
            <consortium name="The Broad Institute Genome Sequencing Platform"/>
            <person name="Russ C."/>
            <person name="Cuomo C."/>
            <person name="Burger G."/>
            <person name="Gray M.W."/>
            <person name="Holland P.W.H."/>
            <person name="King N."/>
            <person name="Lang F.B.F."/>
            <person name="Roger A.J."/>
            <person name="Ruiz-Trillo I."/>
            <person name="Young S.K."/>
            <person name="Zeng Q."/>
            <person name="Gargeya S."/>
            <person name="Fitzgerald M."/>
            <person name="Haas B."/>
            <person name="Abouelleil A."/>
            <person name="Alvarado L."/>
            <person name="Arachchi H.M."/>
            <person name="Berlin A."/>
            <person name="Chapman S.B."/>
            <person name="Gearin G."/>
            <person name="Goldberg J."/>
            <person name="Griggs A."/>
            <person name="Gujja S."/>
            <person name="Hansen M."/>
            <person name="Heiman D."/>
            <person name="Howarth C."/>
            <person name="Larimer J."/>
            <person name="Lui A."/>
            <person name="MacDonald P.J.P."/>
            <person name="McCowen C."/>
            <person name="Montmayeur A."/>
            <person name="Murphy C."/>
            <person name="Neiman D."/>
            <person name="Pearson M."/>
            <person name="Priest M."/>
            <person name="Roberts A."/>
            <person name="Saif S."/>
            <person name="Shea T."/>
            <person name="Sisk P."/>
            <person name="Stolte C."/>
            <person name="Sykes S."/>
            <person name="Wortman J."/>
            <person name="Nusbaum C."/>
            <person name="Birren B."/>
        </authorList>
    </citation>
    <scope>NUCLEOTIDE SEQUENCE [LARGE SCALE GENOMIC DNA]</scope>
    <source>
        <strain evidence="2 3">ATCC 38327</strain>
    </source>
</reference>
<sequence length="303" mass="31752">MAPPPPPPPPASGTPPDTTPLPPAPLASVLERWCRPLVTSCLPLPLAASAASRPRSPDCDEYVPPLHQLAPSSVTERSTSDDLQDDGDGAADRVAPDHADSSSSPAPLPAMLQLATRPALPTTNTPASMTPSTMTSPSQPSAAAPRRRMFVDLDPLPATTPAGYFAGIDAPLSPSMPDSAVTMHSPHHGRARSGSTQVPEPLRFGSLAVAGEDMTAKPVRRDRNGFAESSVFFDPGNVEPETPKRRTSTVATPSTDDGPRYMYTDSFTAPIPRGDSAASGSGESKKKNVFFGDEPPARPQRPV</sequence>
<organism evidence="2 3">
    <name type="scientific">Allomyces macrogynus (strain ATCC 38327)</name>
    <name type="common">Allomyces javanicus var. macrogynus</name>
    <dbReference type="NCBI Taxonomy" id="578462"/>
    <lineage>
        <taxon>Eukaryota</taxon>
        <taxon>Fungi</taxon>
        <taxon>Fungi incertae sedis</taxon>
        <taxon>Blastocladiomycota</taxon>
        <taxon>Blastocladiomycetes</taxon>
        <taxon>Blastocladiales</taxon>
        <taxon>Blastocladiaceae</taxon>
        <taxon>Allomyces</taxon>
    </lineage>
</organism>
<proteinExistence type="predicted"/>
<protein>
    <submittedName>
        <fullName evidence="2">Uncharacterized protein</fullName>
    </submittedName>
</protein>
<evidence type="ECO:0000313" key="2">
    <source>
        <dbReference type="EMBL" id="KNE54178.1"/>
    </source>
</evidence>
<dbReference type="Proteomes" id="UP000054350">
    <property type="component" value="Unassembled WGS sequence"/>
</dbReference>
<feature type="region of interest" description="Disordered" evidence="1">
    <location>
        <begin position="47"/>
        <end position="147"/>
    </location>
</feature>
<feature type="compositionally biased region" description="Basic and acidic residues" evidence="1">
    <location>
        <begin position="90"/>
        <end position="100"/>
    </location>
</feature>